<keyword evidence="3 6" id="KW-0547">Nucleotide-binding</keyword>
<dbReference type="PANTHER" id="PTHR30218:SF0">
    <property type="entry name" value="POLYPHOSPHATE KINASE"/>
    <property type="match status" value="1"/>
</dbReference>
<comment type="catalytic activity">
    <reaction evidence="6 7">
        <text>[phosphate](n) + ATP = [phosphate](n+1) + ADP</text>
        <dbReference type="Rhea" id="RHEA:19573"/>
        <dbReference type="Rhea" id="RHEA-COMP:9859"/>
        <dbReference type="Rhea" id="RHEA-COMP:14280"/>
        <dbReference type="ChEBI" id="CHEBI:16838"/>
        <dbReference type="ChEBI" id="CHEBI:30616"/>
        <dbReference type="ChEBI" id="CHEBI:456216"/>
        <dbReference type="EC" id="2.7.4.1"/>
    </reaction>
</comment>
<feature type="binding site" evidence="6">
    <location>
        <position position="577"/>
    </location>
    <ligand>
        <name>ATP</name>
        <dbReference type="ChEBI" id="CHEBI:30616"/>
    </ligand>
</feature>
<dbReference type="GO" id="GO:0008976">
    <property type="term" value="F:polyphosphate kinase activity"/>
    <property type="evidence" value="ECO:0007669"/>
    <property type="project" value="UniProtKB-UniRule"/>
</dbReference>
<comment type="function">
    <text evidence="6 7">Catalyzes the reversible transfer of the terminal phosphate of ATP to form a long-chain polyphosphate (polyP).</text>
</comment>
<dbReference type="PANTHER" id="PTHR30218">
    <property type="entry name" value="POLYPHOSPHATE KINASE"/>
    <property type="match status" value="1"/>
</dbReference>
<feature type="binding site" evidence="6">
    <location>
        <position position="481"/>
    </location>
    <ligand>
        <name>ATP</name>
        <dbReference type="ChEBI" id="CHEBI:30616"/>
    </ligand>
</feature>
<dbReference type="InterPro" id="IPR036832">
    <property type="entry name" value="PPK_N_dom_sf"/>
</dbReference>
<dbReference type="InterPro" id="IPR025198">
    <property type="entry name" value="PPK_N_dom"/>
</dbReference>
<accession>A0A7G8Q6B4</accession>
<evidence type="ECO:0000313" key="12">
    <source>
        <dbReference type="EMBL" id="QNK02322.1"/>
    </source>
</evidence>
<dbReference type="Gene3D" id="3.30.1840.10">
    <property type="entry name" value="Polyphosphate kinase middle domain"/>
    <property type="match status" value="1"/>
</dbReference>
<evidence type="ECO:0000259" key="9">
    <source>
        <dbReference type="Pfam" id="PF13089"/>
    </source>
</evidence>
<dbReference type="NCBIfam" id="TIGR03705">
    <property type="entry name" value="poly_P_kin"/>
    <property type="match status" value="1"/>
</dbReference>
<dbReference type="InterPro" id="IPR025200">
    <property type="entry name" value="PPK_C_dom2"/>
</dbReference>
<dbReference type="EMBL" id="CP060412">
    <property type="protein sequence ID" value="QNK02322.1"/>
    <property type="molecule type" value="Genomic_DNA"/>
</dbReference>
<feature type="binding site" evidence="6">
    <location>
        <position position="388"/>
    </location>
    <ligand>
        <name>Mg(2+)</name>
        <dbReference type="ChEBI" id="CHEBI:18420"/>
    </ligand>
</feature>
<comment type="similarity">
    <text evidence="6 7">Belongs to the polyphosphate kinase 1 (PPK1) family.</text>
</comment>
<protein>
    <recommendedName>
        <fullName evidence="6 7">Polyphosphate kinase</fullName>
        <ecNumber evidence="6 7">2.7.4.1</ecNumber>
    </recommendedName>
    <alternativeName>
        <fullName evidence="6">ATP-polyphosphate phosphotransferase</fullName>
    </alternativeName>
    <alternativeName>
        <fullName evidence="6">Polyphosphoric acid kinase</fullName>
    </alternativeName>
</protein>
<dbReference type="InterPro" id="IPR036830">
    <property type="entry name" value="PP_kinase_middle_dom_sf"/>
</dbReference>
<dbReference type="SUPFAM" id="SSF140356">
    <property type="entry name" value="PPK N-terminal domain-like"/>
    <property type="match status" value="1"/>
</dbReference>
<evidence type="ECO:0000256" key="2">
    <source>
        <dbReference type="ARBA" id="ARBA00022679"/>
    </source>
</evidence>
<feature type="binding site" evidence="6">
    <location>
        <position position="605"/>
    </location>
    <ligand>
        <name>ATP</name>
        <dbReference type="ChEBI" id="CHEBI:30616"/>
    </ligand>
</feature>
<evidence type="ECO:0000256" key="7">
    <source>
        <dbReference type="RuleBase" id="RU003800"/>
    </source>
</evidence>
<dbReference type="PIRSF" id="PIRSF015589">
    <property type="entry name" value="PP_kinase"/>
    <property type="match status" value="1"/>
</dbReference>
<comment type="PTM">
    <text evidence="6 7">An intermediate of this reaction is the autophosphorylated ppk in which a phosphate is covalently linked to a histidine residue through a N-P bond.</text>
</comment>
<dbReference type="AlphaFoldDB" id="A0A7G8Q6B4"/>
<keyword evidence="6" id="KW-0479">Metal-binding</keyword>
<evidence type="ECO:0000313" key="13">
    <source>
        <dbReference type="Proteomes" id="UP000515873"/>
    </source>
</evidence>
<dbReference type="NCBIfam" id="NF003921">
    <property type="entry name" value="PRK05443.2-2"/>
    <property type="match status" value="1"/>
</dbReference>
<organism evidence="12 13">
    <name type="scientific">Dyella telluris</name>
    <dbReference type="NCBI Taxonomy" id="2763498"/>
    <lineage>
        <taxon>Bacteria</taxon>
        <taxon>Pseudomonadati</taxon>
        <taxon>Pseudomonadota</taxon>
        <taxon>Gammaproteobacteria</taxon>
        <taxon>Lysobacterales</taxon>
        <taxon>Rhodanobacteraceae</taxon>
        <taxon>Dyella</taxon>
    </lineage>
</organism>
<dbReference type="InterPro" id="IPR041108">
    <property type="entry name" value="PP_kinase_C_1"/>
</dbReference>
<dbReference type="GO" id="GO:0009358">
    <property type="term" value="C:polyphosphate kinase complex"/>
    <property type="evidence" value="ECO:0007669"/>
    <property type="project" value="InterPro"/>
</dbReference>
<dbReference type="Pfam" id="PF13089">
    <property type="entry name" value="PP_kinase_N"/>
    <property type="match status" value="1"/>
</dbReference>
<dbReference type="InterPro" id="IPR024953">
    <property type="entry name" value="PP_kinase_middle"/>
</dbReference>
<feature type="active site" description="Phosphohistidine intermediate" evidence="6">
    <location>
        <position position="448"/>
    </location>
</feature>
<dbReference type="Gene3D" id="3.30.870.10">
    <property type="entry name" value="Endonuclease Chain A"/>
    <property type="match status" value="2"/>
</dbReference>
<dbReference type="EC" id="2.7.4.1" evidence="6 7"/>
<dbReference type="SUPFAM" id="SSF143724">
    <property type="entry name" value="PHP14-like"/>
    <property type="match status" value="1"/>
</dbReference>
<keyword evidence="2 6" id="KW-0808">Transferase</keyword>
<proteinExistence type="inferred from homology"/>
<dbReference type="KEGG" id="dtl:H8F01_03980"/>
<name>A0A7G8Q6B4_9GAMM</name>
<dbReference type="CDD" id="cd09168">
    <property type="entry name" value="PLDc_PaPPK1_C2_like"/>
    <property type="match status" value="1"/>
</dbReference>
<dbReference type="RefSeq" id="WP_187057775.1">
    <property type="nucleotide sequence ID" value="NZ_CP060412.1"/>
</dbReference>
<dbReference type="InterPro" id="IPR003414">
    <property type="entry name" value="PP_kinase"/>
</dbReference>
<dbReference type="Gene3D" id="1.20.58.310">
    <property type="entry name" value="Polyphosphate kinase N-terminal domain"/>
    <property type="match status" value="1"/>
</dbReference>
<feature type="binding site" evidence="6">
    <location>
        <position position="418"/>
    </location>
    <ligand>
        <name>Mg(2+)</name>
        <dbReference type="ChEBI" id="CHEBI:18420"/>
    </ligand>
</feature>
<dbReference type="NCBIfam" id="NF003918">
    <property type="entry name" value="PRK05443.1-2"/>
    <property type="match status" value="1"/>
</dbReference>
<keyword evidence="4 6" id="KW-0418">Kinase</keyword>
<keyword evidence="6" id="KW-0460">Magnesium</keyword>
<evidence type="ECO:0000256" key="6">
    <source>
        <dbReference type="HAMAP-Rule" id="MF_00347"/>
    </source>
</evidence>
<feature type="domain" description="Polyphosphate kinase middle" evidence="8">
    <location>
        <begin position="135"/>
        <end position="311"/>
    </location>
</feature>
<evidence type="ECO:0000256" key="1">
    <source>
        <dbReference type="ARBA" id="ARBA00022553"/>
    </source>
</evidence>
<evidence type="ECO:0000256" key="5">
    <source>
        <dbReference type="ARBA" id="ARBA00022840"/>
    </source>
</evidence>
<reference evidence="12 13" key="1">
    <citation type="submission" date="2020-08" db="EMBL/GenBank/DDBJ databases">
        <title>Dyella sp. G9 isolated from forest soil.</title>
        <authorList>
            <person name="Fu J."/>
            <person name="Qiu L."/>
        </authorList>
    </citation>
    <scope>NUCLEOTIDE SEQUENCE [LARGE SCALE GENOMIC DNA]</scope>
    <source>
        <strain evidence="12 13">G9</strain>
    </source>
</reference>
<evidence type="ECO:0000259" key="11">
    <source>
        <dbReference type="Pfam" id="PF17941"/>
    </source>
</evidence>
<dbReference type="NCBIfam" id="NF003917">
    <property type="entry name" value="PRK05443.1-1"/>
    <property type="match status" value="1"/>
</dbReference>
<keyword evidence="5 6" id="KW-0067">ATP-binding</keyword>
<gene>
    <name evidence="12" type="primary">ppk1</name>
    <name evidence="6" type="synonym">ppk</name>
    <name evidence="12" type="ORF">H8F01_03980</name>
</gene>
<dbReference type="SUPFAM" id="SSF56024">
    <property type="entry name" value="Phospholipase D/nuclease"/>
    <property type="match status" value="2"/>
</dbReference>
<dbReference type="Pfam" id="PF13090">
    <property type="entry name" value="PP_kinase_C"/>
    <property type="match status" value="1"/>
</dbReference>
<feature type="domain" description="Polyphosphate kinase C-terminal" evidence="10">
    <location>
        <begin position="516"/>
        <end position="688"/>
    </location>
</feature>
<evidence type="ECO:0000259" key="10">
    <source>
        <dbReference type="Pfam" id="PF13090"/>
    </source>
</evidence>
<evidence type="ECO:0000256" key="3">
    <source>
        <dbReference type="ARBA" id="ARBA00022741"/>
    </source>
</evidence>
<keyword evidence="13" id="KW-1185">Reference proteome</keyword>
<evidence type="ECO:0000259" key="8">
    <source>
        <dbReference type="Pfam" id="PF02503"/>
    </source>
</evidence>
<dbReference type="Pfam" id="PF02503">
    <property type="entry name" value="PP_kinase"/>
    <property type="match status" value="1"/>
</dbReference>
<dbReference type="Proteomes" id="UP000515873">
    <property type="component" value="Chromosome"/>
</dbReference>
<keyword evidence="1 6" id="KW-0597">Phosphoprotein</keyword>
<feature type="binding site" evidence="6">
    <location>
        <position position="58"/>
    </location>
    <ligand>
        <name>ATP</name>
        <dbReference type="ChEBI" id="CHEBI:30616"/>
    </ligand>
</feature>
<sequence>MRRKPATPSPVLDRAAPELYLSRELAALEFNFRVLAQARDLRIPLLERLRFLSIVANNLDEFFEVRVAMLKHHHMFGSAAPGPDGLSSGDLLTRIRKRVLDLVDQQYDTWQHELRPALDAENIHFLTRDDWTPLQKRWLQGYFENEVLPVLSPLGLDPAHPFPRILNKTLNLAVVLKGRDAFGREGHMALVRAPRSLPRIIRLPDEVCDGGDHYIFLAELLQGFVDLMFPGFKVAGSYQFRVTRNSELMVEEAEVDNLARALSEELIGRGYARPVRLEIGNDCPKAIVAMLIANFELEETDVYRCDGPVNIIRAGTIYDGLDRPELKFPRFIPQLPAAFNGTLCKFDVLRQRDVLLHHPYESFAAVIDLLRQASQDPAVLAIKQTLYRAGVDTPLVDLLVEAARNGKDVTVVIELRARFDEEANIRLATRLQEAGVQVVYGVVGYKTHAKMLLIVRREDEVLRRYVHLSTGNYHQSNSRSYTDIGLMTSNPGVGEDLHKIFQQLSGLGPVIELKHLLHSPFTLYRGVLEKIERETAHAEAGRPARIVAKLNALNEAQVIQALYRASQAGVEIDLIVRGACTLRPGVPGVSDRIRVRSIVGRFLEHSRVYWFGNDGAPELYCASADWMERNLKRRIEVAFPILDEALAARVYEETLANYLADNTEAWLLDDSGHYTRAEPGEQPPHSAQQWLLAKLIPSVV</sequence>
<dbReference type="Pfam" id="PF17941">
    <property type="entry name" value="PP_kinase_C_1"/>
    <property type="match status" value="1"/>
</dbReference>
<dbReference type="HAMAP" id="MF_00347">
    <property type="entry name" value="Polyphosphate_kinase"/>
    <property type="match status" value="1"/>
</dbReference>
<comment type="cofactor">
    <cofactor evidence="6">
        <name>Mg(2+)</name>
        <dbReference type="ChEBI" id="CHEBI:18420"/>
    </cofactor>
</comment>
<dbReference type="GO" id="GO:0046872">
    <property type="term" value="F:metal ion binding"/>
    <property type="evidence" value="ECO:0007669"/>
    <property type="project" value="UniProtKB-KW"/>
</dbReference>
<feature type="domain" description="Polyphosphate kinase N-terminal" evidence="9">
    <location>
        <begin position="20"/>
        <end position="125"/>
    </location>
</feature>
<dbReference type="GO" id="GO:0005524">
    <property type="term" value="F:ATP binding"/>
    <property type="evidence" value="ECO:0007669"/>
    <property type="project" value="UniProtKB-KW"/>
</dbReference>
<dbReference type="GO" id="GO:0006799">
    <property type="term" value="P:polyphosphate biosynthetic process"/>
    <property type="evidence" value="ECO:0007669"/>
    <property type="project" value="UniProtKB-UniRule"/>
</dbReference>
<evidence type="ECO:0000256" key="4">
    <source>
        <dbReference type="ARBA" id="ARBA00022777"/>
    </source>
</evidence>
<feature type="domain" description="Polyphosphate kinase C-terminal" evidence="11">
    <location>
        <begin position="346"/>
        <end position="506"/>
    </location>
</feature>